<dbReference type="Proteomes" id="UP000208109">
    <property type="component" value="Segment"/>
</dbReference>
<dbReference type="RefSeq" id="YP_004442823.1">
    <property type="nucleotide sequence ID" value="NC_015502.1"/>
</dbReference>
<sequence length="129" mass="14276">MTSSNSQYQQALTNTKTTFGSDSVGFVTENPSQTSTAKQLNTTIQLLIQLHEALTQVKIQVKDIQDRVRAIEGRSGESSAGTPAIKSDIEAINQKLQKIQNIQATRPKSEQGTSKVKVFQDPYNLLRRL</sequence>
<dbReference type="OrthoDB" id="21911at10239"/>
<reference evidence="1 2" key="1">
    <citation type="journal article" date="2011" name="Ann. Appl. Biol.">
        <title>Molecular characterisation of six badnavirus species associated with leaf streak disease of banana in East Africa.</title>
        <authorList>
            <person name="James A.P."/>
            <person name="Geijskes R.J."/>
            <person name="Dale J.L."/>
            <person name="Harding R.M."/>
        </authorList>
    </citation>
    <scope>NUCLEOTIDE SEQUENCE [LARGE SCALE GENOMIC DNA]</scope>
</reference>
<proteinExistence type="predicted"/>
<dbReference type="GeneID" id="10581131"/>
<accession>F5AY17</accession>
<dbReference type="KEGG" id="vg:10581131"/>
<organism evidence="1 2">
    <name type="scientific">Banana streak UA virus</name>
    <dbReference type="NCBI Taxonomy" id="1016854"/>
    <lineage>
        <taxon>Viruses</taxon>
        <taxon>Riboviria</taxon>
        <taxon>Pararnavirae</taxon>
        <taxon>Artverviricota</taxon>
        <taxon>Revtraviricetes</taxon>
        <taxon>Ortervirales</taxon>
        <taxon>Caulimoviridae</taxon>
        <taxon>Badnavirus</taxon>
        <taxon>Badnavirus epsilonvirgamusae</taxon>
    </lineage>
</organism>
<protein>
    <submittedName>
        <fullName evidence="1">Virion associated protein</fullName>
    </submittedName>
</protein>
<evidence type="ECO:0000313" key="1">
    <source>
        <dbReference type="EMBL" id="AEC49873.1"/>
    </source>
</evidence>
<evidence type="ECO:0000313" key="2">
    <source>
        <dbReference type="Proteomes" id="UP000208109"/>
    </source>
</evidence>
<dbReference type="EMBL" id="HQ593107">
    <property type="protein sequence ID" value="AEC49873.1"/>
    <property type="molecule type" value="Genomic_DNA"/>
</dbReference>
<keyword evidence="2" id="KW-1185">Reference proteome</keyword>
<name>F5AY17_9VIRU</name>